<protein>
    <recommendedName>
        <fullName evidence="3">Protein FAR1-RELATED SEQUENCE</fullName>
    </recommendedName>
</protein>
<dbReference type="InterPro" id="IPR052579">
    <property type="entry name" value="Zinc_finger_SWIM"/>
</dbReference>
<dbReference type="PANTHER" id="PTHR31569:SF4">
    <property type="entry name" value="SWIM-TYPE DOMAIN-CONTAINING PROTEIN"/>
    <property type="match status" value="1"/>
</dbReference>
<name>A0A9P1EK44_CUSEU</name>
<dbReference type="EMBL" id="CAMAPE010000060">
    <property type="protein sequence ID" value="CAH9112982.1"/>
    <property type="molecule type" value="Genomic_DNA"/>
</dbReference>
<dbReference type="AlphaFoldDB" id="A0A9P1EK44"/>
<proteinExistence type="predicted"/>
<comment type="caution">
    <text evidence="1">The sequence shown here is derived from an EMBL/GenBank/DDBJ whole genome shotgun (WGS) entry which is preliminary data.</text>
</comment>
<organism evidence="1 2">
    <name type="scientific">Cuscuta europaea</name>
    <name type="common">European dodder</name>
    <dbReference type="NCBI Taxonomy" id="41803"/>
    <lineage>
        <taxon>Eukaryota</taxon>
        <taxon>Viridiplantae</taxon>
        <taxon>Streptophyta</taxon>
        <taxon>Embryophyta</taxon>
        <taxon>Tracheophyta</taxon>
        <taxon>Spermatophyta</taxon>
        <taxon>Magnoliopsida</taxon>
        <taxon>eudicotyledons</taxon>
        <taxon>Gunneridae</taxon>
        <taxon>Pentapetalae</taxon>
        <taxon>asterids</taxon>
        <taxon>lamiids</taxon>
        <taxon>Solanales</taxon>
        <taxon>Convolvulaceae</taxon>
        <taxon>Cuscuteae</taxon>
        <taxon>Cuscuta</taxon>
        <taxon>Cuscuta subgen. Cuscuta</taxon>
    </lineage>
</organism>
<evidence type="ECO:0000313" key="2">
    <source>
        <dbReference type="Proteomes" id="UP001152484"/>
    </source>
</evidence>
<sequence>MVHVKRNIEDKALKLSNMKTIQLSFSKGCMKLFSSTIVDQYEEQLKYMRSKWKNNWGLMRYLTEYWLDPYKDRLVSVWTDHVTHFGTRTTNRVESAHATLKLQLGSSIKGFDNVFVEINNLLNDQLDEVRRSLELSCCTIPMVLDKIPILSQLQHMVSNECMNKLIRMHDEVIA</sequence>
<dbReference type="OrthoDB" id="1435839at2759"/>
<dbReference type="Proteomes" id="UP001152484">
    <property type="component" value="Unassembled WGS sequence"/>
</dbReference>
<accession>A0A9P1EK44</accession>
<dbReference type="PANTHER" id="PTHR31569">
    <property type="entry name" value="SWIM-TYPE DOMAIN-CONTAINING PROTEIN"/>
    <property type="match status" value="1"/>
</dbReference>
<gene>
    <name evidence="1" type="ORF">CEURO_LOCUS19828</name>
</gene>
<keyword evidence="2" id="KW-1185">Reference proteome</keyword>
<evidence type="ECO:0000313" key="1">
    <source>
        <dbReference type="EMBL" id="CAH9112982.1"/>
    </source>
</evidence>
<evidence type="ECO:0008006" key="3">
    <source>
        <dbReference type="Google" id="ProtNLM"/>
    </source>
</evidence>
<reference evidence="1" key="1">
    <citation type="submission" date="2022-07" db="EMBL/GenBank/DDBJ databases">
        <authorList>
            <person name="Macas J."/>
            <person name="Novak P."/>
            <person name="Neumann P."/>
        </authorList>
    </citation>
    <scope>NUCLEOTIDE SEQUENCE</scope>
</reference>